<dbReference type="PROSITE" id="PS50294">
    <property type="entry name" value="WD_REPEATS_REGION"/>
    <property type="match status" value="4"/>
</dbReference>
<dbReference type="Pfam" id="PF08614">
    <property type="entry name" value="ATG16"/>
    <property type="match status" value="1"/>
</dbReference>
<dbReference type="InterPro" id="IPR001680">
    <property type="entry name" value="WD40_rpt"/>
</dbReference>
<dbReference type="Ensembl" id="ENSMMOT00000012851.1">
    <property type="protein sequence ID" value="ENSMMOP00000012643.1"/>
    <property type="gene ID" value="ENSMMOG00000009713.1"/>
</dbReference>
<dbReference type="PROSITE" id="PS50082">
    <property type="entry name" value="WD_REPEATS_2"/>
    <property type="match status" value="5"/>
</dbReference>
<name>A0A3Q3WDG1_MOLML</name>
<dbReference type="PANTHER" id="PTHR19878">
    <property type="entry name" value="AUTOPHAGY PROTEIN 16-LIKE"/>
    <property type="match status" value="1"/>
</dbReference>
<evidence type="ECO:0000256" key="5">
    <source>
        <dbReference type="SAM" id="MobiDB-lite"/>
    </source>
</evidence>
<dbReference type="FunFam" id="1.20.5.170:FF:000039">
    <property type="entry name" value="Autophagy-related protein 16-1 isoform 1"/>
    <property type="match status" value="1"/>
</dbReference>
<organism evidence="7 8">
    <name type="scientific">Mola mola</name>
    <name type="common">Ocean sunfish</name>
    <name type="synonym">Tetraodon mola</name>
    <dbReference type="NCBI Taxonomy" id="94237"/>
    <lineage>
        <taxon>Eukaryota</taxon>
        <taxon>Metazoa</taxon>
        <taxon>Chordata</taxon>
        <taxon>Craniata</taxon>
        <taxon>Vertebrata</taxon>
        <taxon>Euteleostomi</taxon>
        <taxon>Actinopterygii</taxon>
        <taxon>Neopterygii</taxon>
        <taxon>Teleostei</taxon>
        <taxon>Neoteleostei</taxon>
        <taxon>Acanthomorphata</taxon>
        <taxon>Eupercaria</taxon>
        <taxon>Tetraodontiformes</taxon>
        <taxon>Molidae</taxon>
        <taxon>Mola</taxon>
    </lineage>
</organism>
<evidence type="ECO:0000256" key="3">
    <source>
        <dbReference type="ARBA" id="ARBA00022737"/>
    </source>
</evidence>
<comment type="similarity">
    <text evidence="1">Belongs to the WD repeat ATG16 family.</text>
</comment>
<feature type="repeat" description="WD" evidence="4">
    <location>
        <begin position="365"/>
        <end position="406"/>
    </location>
</feature>
<evidence type="ECO:0000313" key="8">
    <source>
        <dbReference type="Proteomes" id="UP000261620"/>
    </source>
</evidence>
<dbReference type="FunFam" id="2.130.10.10:FF:000364">
    <property type="entry name" value="Autophagy-related protein 16-1 isoform 1"/>
    <property type="match status" value="1"/>
</dbReference>
<evidence type="ECO:0000256" key="1">
    <source>
        <dbReference type="ARBA" id="ARBA00009271"/>
    </source>
</evidence>
<evidence type="ECO:0000313" key="7">
    <source>
        <dbReference type="Ensembl" id="ENSMMOP00000012643.1"/>
    </source>
</evidence>
<accession>A0A3Q3WDG1</accession>
<feature type="repeat" description="WD" evidence="4">
    <location>
        <begin position="279"/>
        <end position="320"/>
    </location>
</feature>
<keyword evidence="3" id="KW-0677">Repeat</keyword>
<feature type="domain" description="Autophagy-related protein 16" evidence="6">
    <location>
        <begin position="16"/>
        <end position="202"/>
    </location>
</feature>
<evidence type="ECO:0000259" key="6">
    <source>
        <dbReference type="Pfam" id="PF08614"/>
    </source>
</evidence>
<dbReference type="InterPro" id="IPR013923">
    <property type="entry name" value="Autophagy-rel_prot_16_dom"/>
</dbReference>
<dbReference type="InterPro" id="IPR020472">
    <property type="entry name" value="WD40_PAC1"/>
</dbReference>
<feature type="repeat" description="WD" evidence="4">
    <location>
        <begin position="323"/>
        <end position="364"/>
    </location>
</feature>
<dbReference type="InterPro" id="IPR015943">
    <property type="entry name" value="WD40/YVTN_repeat-like_dom_sf"/>
</dbReference>
<feature type="repeat" description="WD" evidence="4">
    <location>
        <begin position="501"/>
        <end position="532"/>
    </location>
</feature>
<sequence>QVVMAERRLQCTWKRHVSEQLKLRDRIQRQAFEEIVQQYNRLLEKSDLQAVLSERYQTDKYEVQRGHDSGGDLSRSDALQQEMAQIRIKHQEELTELHKKRGELAQSVIELNNQIQQKDKEIQSNEAKSYQQQIAGLEGDCRDLRSYLQDLERANQTLKDEYDALQITFSALEEKLRKTTEDNQELVSRWMAEKAQEANKLNAENEKDSRRRQAKLQKELADAAKEPLPVDPSVKKISQPPPGGLLDSISNIFGYVRVVANCLSWVTGSTGVCVFVCVQDAHDGEVNAVKFSPGSRLLATGGMDRRVKLWEVVSGRCEPKGALTGSNAGITSIDFDSAGSYLLAASNDFASRIWTVEDYRLRHTLTGHSGKVLSARFLLDNARIVSGSYDRTLKLWDLRSKVCMKTVFAGSSCNDIVCTEQCVMSGHFDKKVRFWDIRAESIVRELELLGRVTSLDLNHDRTELLTCSRDDLVKIIDLRSNAVRQTFSAQGFKCGADWTRVTFSPDGSYVAGGSADGALYVWNVLTGKVDRTLDRNHNSAINSVSWSPSGTYVASVEKGSKAILWSDL</sequence>
<dbReference type="SUPFAM" id="SSF50978">
    <property type="entry name" value="WD40 repeat-like"/>
    <property type="match status" value="1"/>
</dbReference>
<dbReference type="SMART" id="SM00320">
    <property type="entry name" value="WD40"/>
    <property type="match status" value="7"/>
</dbReference>
<dbReference type="AlphaFoldDB" id="A0A3Q3WDG1"/>
<keyword evidence="2 4" id="KW-0853">WD repeat</keyword>
<dbReference type="InterPro" id="IPR036322">
    <property type="entry name" value="WD40_repeat_dom_sf"/>
</dbReference>
<proteinExistence type="inferred from homology"/>
<protein>
    <recommendedName>
        <fullName evidence="6">Autophagy-related protein 16 domain-containing protein</fullName>
    </recommendedName>
</protein>
<dbReference type="CDD" id="cd00200">
    <property type="entry name" value="WD40"/>
    <property type="match status" value="1"/>
</dbReference>
<reference evidence="7" key="1">
    <citation type="submission" date="2025-08" db="UniProtKB">
        <authorList>
            <consortium name="Ensembl"/>
        </authorList>
    </citation>
    <scope>IDENTIFICATION</scope>
</reference>
<dbReference type="InterPro" id="IPR019775">
    <property type="entry name" value="WD40_repeat_CS"/>
</dbReference>
<keyword evidence="8" id="KW-1185">Reference proteome</keyword>
<dbReference type="PANTHER" id="PTHR19878:SF6">
    <property type="entry name" value="AUTOPHAGY-RELATED PROTEIN 16-1"/>
    <property type="match status" value="1"/>
</dbReference>
<dbReference type="OMA" id="WGRPCIS"/>
<dbReference type="Proteomes" id="UP000261620">
    <property type="component" value="Unplaced"/>
</dbReference>
<dbReference type="GO" id="GO:0034045">
    <property type="term" value="C:phagophore assembly site membrane"/>
    <property type="evidence" value="ECO:0007669"/>
    <property type="project" value="TreeGrafter"/>
</dbReference>
<feature type="region of interest" description="Disordered" evidence="5">
    <location>
        <begin position="197"/>
        <end position="225"/>
    </location>
</feature>
<dbReference type="GO" id="GO:0000045">
    <property type="term" value="P:autophagosome assembly"/>
    <property type="evidence" value="ECO:0007669"/>
    <property type="project" value="InterPro"/>
</dbReference>
<dbReference type="GO" id="GO:0000421">
    <property type="term" value="C:autophagosome membrane"/>
    <property type="evidence" value="ECO:0007669"/>
    <property type="project" value="TreeGrafter"/>
</dbReference>
<evidence type="ECO:0000256" key="2">
    <source>
        <dbReference type="ARBA" id="ARBA00022574"/>
    </source>
</evidence>
<dbReference type="PRINTS" id="PR00320">
    <property type="entry name" value="GPROTEINBRPT"/>
</dbReference>
<dbReference type="Gene3D" id="2.130.10.10">
    <property type="entry name" value="YVTN repeat-like/Quinoprotein amine dehydrogenase"/>
    <property type="match status" value="3"/>
</dbReference>
<evidence type="ECO:0000256" key="4">
    <source>
        <dbReference type="PROSITE-ProRule" id="PRU00221"/>
    </source>
</evidence>
<dbReference type="CDD" id="cd22887">
    <property type="entry name" value="Atg16_CCD"/>
    <property type="match status" value="1"/>
</dbReference>
<dbReference type="GO" id="GO:0034274">
    <property type="term" value="C:Atg12-Atg5-Atg16 complex"/>
    <property type="evidence" value="ECO:0007669"/>
    <property type="project" value="TreeGrafter"/>
</dbReference>
<dbReference type="PROSITE" id="PS00678">
    <property type="entry name" value="WD_REPEATS_1"/>
    <property type="match status" value="3"/>
</dbReference>
<feature type="repeat" description="WD" evidence="4">
    <location>
        <begin position="534"/>
        <end position="568"/>
    </location>
</feature>
<dbReference type="GO" id="GO:0043495">
    <property type="term" value="F:protein-membrane adaptor activity"/>
    <property type="evidence" value="ECO:0007669"/>
    <property type="project" value="TreeGrafter"/>
</dbReference>
<dbReference type="STRING" id="94237.ENSMMOP00000012643"/>
<dbReference type="Gene3D" id="1.20.5.170">
    <property type="match status" value="1"/>
</dbReference>
<reference evidence="7" key="2">
    <citation type="submission" date="2025-09" db="UniProtKB">
        <authorList>
            <consortium name="Ensembl"/>
        </authorList>
    </citation>
    <scope>IDENTIFICATION</scope>
</reference>
<dbReference type="Pfam" id="PF00400">
    <property type="entry name" value="WD40"/>
    <property type="match status" value="6"/>
</dbReference>
<dbReference type="InterPro" id="IPR045160">
    <property type="entry name" value="ATG16"/>
</dbReference>